<proteinExistence type="predicted"/>
<keyword evidence="1" id="KW-0436">Ligase</keyword>
<evidence type="ECO:0000256" key="1">
    <source>
        <dbReference type="ARBA" id="ARBA00022598"/>
    </source>
</evidence>
<sequence length="508" mass="53821">MSKESIFILGAGIMQVPAIKSAAELGYRVIVADVNPEAEGIALADDYLPIDLKDRHAIAEAAVKLRKEEHLQAVFTAGTDFSATVAYAAAAAGLPGLDYSAAMTASNKILMRRAFAEAGVPSPAFYPVKNSREALEACMNLDFPVVIKPVDSMGARGVVRIESLGDEAGIIDAVEKAVDASGTAEAIVEEFMDGPEFSLDAIVYNGEVSICGFADRHIFFPPYFIEMGHTMPTACSEELQAEVVDVFIRGIHAIGIDNGAAKGDMKYSSKKGAMVGEIAARLSGGFMSGWTFPYHSGINLTAEAIKIACGRGPGSLVPPQKKVSAERAAVSIPGKVASIEGIESARAVESIQEVFLHTEVGEGVVFPVNNVQKCANCISAAEGYDIAVAAAEEAVRQIFIRLVPGNSETAAFLRGEGYEWVPDAYVLTREADLSFIKGLVDSEGGIPPELKKEAAVDWHGLGLAEAVDRVKGFTGCTDSDLNSGFWSAFLRGGVQGGVWYLETEALLR</sequence>
<evidence type="ECO:0000259" key="5">
    <source>
        <dbReference type="PROSITE" id="PS50975"/>
    </source>
</evidence>
<dbReference type="Proteomes" id="UP001221217">
    <property type="component" value="Unassembled WGS sequence"/>
</dbReference>
<evidence type="ECO:0000313" key="7">
    <source>
        <dbReference type="Proteomes" id="UP001221217"/>
    </source>
</evidence>
<protein>
    <submittedName>
        <fullName evidence="6">ATP-grasp domain-containing protein</fullName>
    </submittedName>
</protein>
<dbReference type="GO" id="GO:0005524">
    <property type="term" value="F:ATP binding"/>
    <property type="evidence" value="ECO:0007669"/>
    <property type="project" value="UniProtKB-UniRule"/>
</dbReference>
<reference evidence="6 7" key="1">
    <citation type="submission" date="2022-12" db="EMBL/GenBank/DDBJ databases">
        <title>Metagenome assembled genome from gulf of manar.</title>
        <authorList>
            <person name="Kohli P."/>
            <person name="Pk S."/>
            <person name="Venkata Ramana C."/>
            <person name="Sasikala C."/>
        </authorList>
    </citation>
    <scope>NUCLEOTIDE SEQUENCE [LARGE SCALE GENOMIC DNA]</scope>
    <source>
        <strain evidence="6">JB008</strain>
    </source>
</reference>
<dbReference type="Gene3D" id="3.40.50.20">
    <property type="match status" value="1"/>
</dbReference>
<dbReference type="Gene3D" id="3.30.470.20">
    <property type="entry name" value="ATP-grasp fold, B domain"/>
    <property type="match status" value="1"/>
</dbReference>
<dbReference type="InterPro" id="IPR011761">
    <property type="entry name" value="ATP-grasp"/>
</dbReference>
<evidence type="ECO:0000313" key="6">
    <source>
        <dbReference type="EMBL" id="MDC7228192.1"/>
    </source>
</evidence>
<dbReference type="SUPFAM" id="SSF52440">
    <property type="entry name" value="PreATP-grasp domain"/>
    <property type="match status" value="1"/>
</dbReference>
<dbReference type="PROSITE" id="PS50975">
    <property type="entry name" value="ATP_GRASP"/>
    <property type="match status" value="1"/>
</dbReference>
<accession>A0AAJ1IHR7</accession>
<dbReference type="Pfam" id="PF13535">
    <property type="entry name" value="ATP-grasp_4"/>
    <property type="match status" value="1"/>
</dbReference>
<name>A0AAJ1IHR7_9SPIO</name>
<dbReference type="Gene3D" id="3.30.1490.20">
    <property type="entry name" value="ATP-grasp fold, A domain"/>
    <property type="match status" value="1"/>
</dbReference>
<keyword evidence="3 4" id="KW-0067">ATP-binding</keyword>
<dbReference type="InterPro" id="IPR013815">
    <property type="entry name" value="ATP_grasp_subdomain_1"/>
</dbReference>
<evidence type="ECO:0000256" key="3">
    <source>
        <dbReference type="ARBA" id="ARBA00022840"/>
    </source>
</evidence>
<dbReference type="GO" id="GO:0046872">
    <property type="term" value="F:metal ion binding"/>
    <property type="evidence" value="ECO:0007669"/>
    <property type="project" value="InterPro"/>
</dbReference>
<comment type="caution">
    <text evidence="6">The sequence shown here is derived from an EMBL/GenBank/DDBJ whole genome shotgun (WGS) entry which is preliminary data.</text>
</comment>
<dbReference type="InterPro" id="IPR052032">
    <property type="entry name" value="ATP-dep_AA_Ligase"/>
</dbReference>
<gene>
    <name evidence="6" type="ORF">PQJ61_15630</name>
</gene>
<dbReference type="InterPro" id="IPR040570">
    <property type="entry name" value="LAL_C2"/>
</dbReference>
<dbReference type="EMBL" id="JAQQAL010000042">
    <property type="protein sequence ID" value="MDC7228192.1"/>
    <property type="molecule type" value="Genomic_DNA"/>
</dbReference>
<dbReference type="AlphaFoldDB" id="A0AAJ1IHR7"/>
<dbReference type="PANTHER" id="PTHR43585:SF2">
    <property type="entry name" value="ATP-GRASP ENZYME FSQD"/>
    <property type="match status" value="1"/>
</dbReference>
<organism evidence="6 7">
    <name type="scientific">Candidatus Thalassospirochaeta sargassi</name>
    <dbReference type="NCBI Taxonomy" id="3119039"/>
    <lineage>
        <taxon>Bacteria</taxon>
        <taxon>Pseudomonadati</taxon>
        <taxon>Spirochaetota</taxon>
        <taxon>Spirochaetia</taxon>
        <taxon>Spirochaetales</taxon>
        <taxon>Spirochaetaceae</taxon>
        <taxon>Candidatus Thalassospirochaeta</taxon>
    </lineage>
</organism>
<dbReference type="SUPFAM" id="SSF56059">
    <property type="entry name" value="Glutathione synthetase ATP-binding domain-like"/>
    <property type="match status" value="1"/>
</dbReference>
<dbReference type="GO" id="GO:0016874">
    <property type="term" value="F:ligase activity"/>
    <property type="evidence" value="ECO:0007669"/>
    <property type="project" value="UniProtKB-KW"/>
</dbReference>
<evidence type="ECO:0000256" key="4">
    <source>
        <dbReference type="PROSITE-ProRule" id="PRU00409"/>
    </source>
</evidence>
<dbReference type="InterPro" id="IPR016185">
    <property type="entry name" value="PreATP-grasp_dom_sf"/>
</dbReference>
<evidence type="ECO:0000256" key="2">
    <source>
        <dbReference type="ARBA" id="ARBA00022741"/>
    </source>
</evidence>
<dbReference type="PANTHER" id="PTHR43585">
    <property type="entry name" value="FUMIPYRROLE BIOSYNTHESIS PROTEIN C"/>
    <property type="match status" value="1"/>
</dbReference>
<feature type="domain" description="ATP-grasp" evidence="5">
    <location>
        <begin position="112"/>
        <end position="309"/>
    </location>
</feature>
<dbReference type="Pfam" id="PF18603">
    <property type="entry name" value="LAL_C2"/>
    <property type="match status" value="1"/>
</dbReference>
<keyword evidence="2 4" id="KW-0547">Nucleotide-binding</keyword>